<organism evidence="1 2">
    <name type="scientific">Methyloligella solikamskensis</name>
    <dbReference type="NCBI Taxonomy" id="1177756"/>
    <lineage>
        <taxon>Bacteria</taxon>
        <taxon>Pseudomonadati</taxon>
        <taxon>Pseudomonadota</taxon>
        <taxon>Alphaproteobacteria</taxon>
        <taxon>Hyphomicrobiales</taxon>
        <taxon>Hyphomicrobiaceae</taxon>
        <taxon>Methyloligella</taxon>
    </lineage>
</organism>
<accession>A0ABW3J602</accession>
<proteinExistence type="predicted"/>
<dbReference type="Proteomes" id="UP001597102">
    <property type="component" value="Unassembled WGS sequence"/>
</dbReference>
<sequence>MTNQEKGPRDNGWPGADSMKILDLLAKLGILRYGAKAGTYRSEAERPTEFMMDDVFDADRDLVVRKGAKGETVTKKKENKG</sequence>
<reference evidence="2" key="1">
    <citation type="journal article" date="2019" name="Int. J. Syst. Evol. Microbiol.">
        <title>The Global Catalogue of Microorganisms (GCM) 10K type strain sequencing project: providing services to taxonomists for standard genome sequencing and annotation.</title>
        <authorList>
            <consortium name="The Broad Institute Genomics Platform"/>
            <consortium name="The Broad Institute Genome Sequencing Center for Infectious Disease"/>
            <person name="Wu L."/>
            <person name="Ma J."/>
        </authorList>
    </citation>
    <scope>NUCLEOTIDE SEQUENCE [LARGE SCALE GENOMIC DNA]</scope>
    <source>
        <strain evidence="2">CCUG 61697</strain>
    </source>
</reference>
<keyword evidence="2" id="KW-1185">Reference proteome</keyword>
<name>A0ABW3J602_9HYPH</name>
<dbReference type="RefSeq" id="WP_379084911.1">
    <property type="nucleotide sequence ID" value="NZ_JBHTJO010000001.1"/>
</dbReference>
<comment type="caution">
    <text evidence="1">The sequence shown here is derived from an EMBL/GenBank/DDBJ whole genome shotgun (WGS) entry which is preliminary data.</text>
</comment>
<gene>
    <name evidence="1" type="ORF">ACFQ2F_01935</name>
</gene>
<evidence type="ECO:0000313" key="1">
    <source>
        <dbReference type="EMBL" id="MFD0985853.1"/>
    </source>
</evidence>
<dbReference type="EMBL" id="JBHTJO010000001">
    <property type="protein sequence ID" value="MFD0985853.1"/>
    <property type="molecule type" value="Genomic_DNA"/>
</dbReference>
<evidence type="ECO:0000313" key="2">
    <source>
        <dbReference type="Proteomes" id="UP001597102"/>
    </source>
</evidence>
<protein>
    <submittedName>
        <fullName evidence="1">Uncharacterized protein</fullName>
    </submittedName>
</protein>